<evidence type="ECO:0000256" key="2">
    <source>
        <dbReference type="ARBA" id="ARBA00022801"/>
    </source>
</evidence>
<dbReference type="PANTHER" id="PTHR11049">
    <property type="entry name" value="ACYL COENZYME A THIOESTER HYDROLASE"/>
    <property type="match status" value="1"/>
</dbReference>
<dbReference type="PANTHER" id="PTHR11049:SF16">
    <property type="entry name" value="PROTEIN VDLD"/>
    <property type="match status" value="1"/>
</dbReference>
<dbReference type="GO" id="GO:0005829">
    <property type="term" value="C:cytosol"/>
    <property type="evidence" value="ECO:0007669"/>
    <property type="project" value="TreeGrafter"/>
</dbReference>
<dbReference type="PROSITE" id="PS51770">
    <property type="entry name" value="HOTDOG_ACOT"/>
    <property type="match status" value="1"/>
</dbReference>
<evidence type="ECO:0000313" key="5">
    <source>
        <dbReference type="EMBL" id="BBO24727.1"/>
    </source>
</evidence>
<dbReference type="InterPro" id="IPR033120">
    <property type="entry name" value="HOTDOG_ACOT"/>
</dbReference>
<dbReference type="Gene3D" id="3.10.129.10">
    <property type="entry name" value="Hotdog Thioesterase"/>
    <property type="match status" value="1"/>
</dbReference>
<name>A0A809S687_9BACT</name>
<dbReference type="SUPFAM" id="SSF54637">
    <property type="entry name" value="Thioesterase/thiol ester dehydrase-isomerase"/>
    <property type="match status" value="1"/>
</dbReference>
<comment type="similarity">
    <text evidence="1">Belongs to the acyl coenzyme A hydrolase family.</text>
</comment>
<accession>A0A809S687</accession>
<proteinExistence type="inferred from homology"/>
<gene>
    <name evidence="5" type="ORF">NPRO_23220</name>
</gene>
<dbReference type="AlphaFoldDB" id="A0A809S687"/>
<dbReference type="CDD" id="cd03442">
    <property type="entry name" value="BFIT_BACH"/>
    <property type="match status" value="1"/>
</dbReference>
<dbReference type="GO" id="GO:0006637">
    <property type="term" value="P:acyl-CoA metabolic process"/>
    <property type="evidence" value="ECO:0007669"/>
    <property type="project" value="TreeGrafter"/>
</dbReference>
<sequence length="189" mass="21182">MNDRTVASTRLTMSEVMTPNHANFLGKVFGGSILSMIDLAAYATASRFAGNIAVTASFDRVDFLEPINVGEVVTCEGEVSYVGRSSMEVTIQVYAEDVLQQTRRHTNTARVTMVAIRDGKPVEVPRLACETREERVRYLEGKLRRELRKRWSDDLKRLSEKIRDLNDVELTRFIEAPDATAELLGGAQN</sequence>
<dbReference type="GO" id="GO:0052816">
    <property type="term" value="F:long-chain fatty acyl-CoA hydrolase activity"/>
    <property type="evidence" value="ECO:0007669"/>
    <property type="project" value="TreeGrafter"/>
</dbReference>
<protein>
    <submittedName>
        <fullName evidence="5">Acyl-CoA thioester hydrolase</fullName>
    </submittedName>
</protein>
<keyword evidence="2 3" id="KW-0378">Hydrolase</keyword>
<reference evidence="5" key="1">
    <citation type="journal article" name="DNA Res.">
        <title>The physiological potential of anammox bacteria as revealed by their core genome structure.</title>
        <authorList>
            <person name="Okubo T."/>
            <person name="Toyoda A."/>
            <person name="Fukuhara K."/>
            <person name="Uchiyama I."/>
            <person name="Harigaya Y."/>
            <person name="Kuroiwa M."/>
            <person name="Suzuki T."/>
            <person name="Murakami Y."/>
            <person name="Suwa Y."/>
            <person name="Takami H."/>
        </authorList>
    </citation>
    <scope>NUCLEOTIDE SEQUENCE</scope>
    <source>
        <strain evidence="5">317325-2</strain>
    </source>
</reference>
<dbReference type="InterPro" id="IPR040170">
    <property type="entry name" value="Cytosol_ACT"/>
</dbReference>
<dbReference type="Proteomes" id="UP000662873">
    <property type="component" value="Chromosome"/>
</dbReference>
<dbReference type="InterPro" id="IPR006683">
    <property type="entry name" value="Thioestr_dom"/>
</dbReference>
<evidence type="ECO:0000256" key="1">
    <source>
        <dbReference type="ARBA" id="ARBA00010458"/>
    </source>
</evidence>
<evidence type="ECO:0000313" key="6">
    <source>
        <dbReference type="Proteomes" id="UP000662873"/>
    </source>
</evidence>
<organism evidence="5 6">
    <name type="scientific">Candidatus Nitrosymbiomonas proteolyticus</name>
    <dbReference type="NCBI Taxonomy" id="2608984"/>
    <lineage>
        <taxon>Bacteria</taxon>
        <taxon>Bacillati</taxon>
        <taxon>Armatimonadota</taxon>
        <taxon>Armatimonadota incertae sedis</taxon>
        <taxon>Candidatus Nitrosymbiomonas</taxon>
    </lineage>
</organism>
<dbReference type="InterPro" id="IPR029069">
    <property type="entry name" value="HotDog_dom_sf"/>
</dbReference>
<evidence type="ECO:0000259" key="4">
    <source>
        <dbReference type="PROSITE" id="PS51770"/>
    </source>
</evidence>
<evidence type="ECO:0000256" key="3">
    <source>
        <dbReference type="PROSITE-ProRule" id="PRU01106"/>
    </source>
</evidence>
<dbReference type="EMBL" id="AP021858">
    <property type="protein sequence ID" value="BBO24727.1"/>
    <property type="molecule type" value="Genomic_DNA"/>
</dbReference>
<dbReference type="Pfam" id="PF03061">
    <property type="entry name" value="4HBT"/>
    <property type="match status" value="1"/>
</dbReference>
<dbReference type="KEGG" id="npy:NPRO_23220"/>
<feature type="domain" description="HotDog ACOT-type" evidence="4">
    <location>
        <begin position="7"/>
        <end position="119"/>
    </location>
</feature>